<dbReference type="GO" id="GO:0017000">
    <property type="term" value="P:antibiotic biosynthetic process"/>
    <property type="evidence" value="ECO:0007669"/>
    <property type="project" value="UniProtKB-KW"/>
</dbReference>
<dbReference type="GO" id="GO:0016491">
    <property type="term" value="F:oxidoreductase activity"/>
    <property type="evidence" value="ECO:0007669"/>
    <property type="project" value="UniProtKB-KW"/>
</dbReference>
<dbReference type="RefSeq" id="WP_126628719.1">
    <property type="nucleotide sequence ID" value="NZ_BIFT01000001.1"/>
</dbReference>
<dbReference type="Proteomes" id="UP000287171">
    <property type="component" value="Unassembled WGS sequence"/>
</dbReference>
<dbReference type="AlphaFoldDB" id="A0A402BB02"/>
<dbReference type="InterPro" id="IPR042098">
    <property type="entry name" value="TauD-like_sf"/>
</dbReference>
<keyword evidence="3" id="KW-0045">Antibiotic biosynthesis</keyword>
<sequence>MTQTTIDRGDVLELLQEQSLPKIFQAKKNELNLTVWTRENRAYLEDIIVKNGAILFRGFAMHQPADLEELVSSLTPGMLNYIEGSSPRTRLTDKVYTSTEYPPEFEISMHNELSYAHKWPSRLFFFCMTTPQTGGETPLVDSRKIYQTLDKAILETFITKGVKYIRNLHGGRGVGLSWQTVFETDDRAQVELYCEEGDIEYQWTRKGGLRTSQLRPAAIKHPVTKEPLWFNQVDQWHPTNLPEATRHSMLEIMSEKDLSINATYGDGTPLEVQALDHIRNTTRQATTKFPWQKGDVLLVDNTLVAHGRSAFSGPRKIVLAMGGTVSLSEVEVIKTL</sequence>
<reference evidence="6" key="1">
    <citation type="submission" date="2018-12" db="EMBL/GenBank/DDBJ databases">
        <title>Tengunoibacter tsumagoiensis gen. nov., sp. nov., Dictyobacter kobayashii sp. nov., D. alpinus sp. nov., and D. joshuensis sp. nov. and description of Dictyobacteraceae fam. nov. within the order Ktedonobacterales isolated from Tengu-no-mugimeshi.</title>
        <authorList>
            <person name="Wang C.M."/>
            <person name="Zheng Y."/>
            <person name="Sakai Y."/>
            <person name="Toyoda A."/>
            <person name="Minakuchi Y."/>
            <person name="Abe K."/>
            <person name="Yokota A."/>
            <person name="Yabe S."/>
        </authorList>
    </citation>
    <scope>NUCLEOTIDE SEQUENCE [LARGE SCALE GENOMIC DNA]</scope>
    <source>
        <strain evidence="6">Uno16</strain>
    </source>
</reference>
<dbReference type="InterPro" id="IPR050411">
    <property type="entry name" value="AlphaKG_dependent_hydroxylases"/>
</dbReference>
<comment type="cofactor">
    <cofactor evidence="1">
        <name>Fe(2+)</name>
        <dbReference type="ChEBI" id="CHEBI:29033"/>
    </cofactor>
</comment>
<evidence type="ECO:0000259" key="4">
    <source>
        <dbReference type="Pfam" id="PF02668"/>
    </source>
</evidence>
<dbReference type="OrthoDB" id="9769888at2"/>
<dbReference type="EMBL" id="BIFT01000001">
    <property type="protein sequence ID" value="GCE28509.1"/>
    <property type="molecule type" value="Genomic_DNA"/>
</dbReference>
<evidence type="ECO:0000313" key="6">
    <source>
        <dbReference type="Proteomes" id="UP000287171"/>
    </source>
</evidence>
<dbReference type="PANTHER" id="PTHR10696:SF56">
    <property type="entry name" value="TAUD_TFDA-LIKE DOMAIN-CONTAINING PROTEIN"/>
    <property type="match status" value="1"/>
</dbReference>
<comment type="caution">
    <text evidence="5">The sequence shown here is derived from an EMBL/GenBank/DDBJ whole genome shotgun (WGS) entry which is preliminary data.</text>
</comment>
<dbReference type="Gene3D" id="3.60.130.10">
    <property type="entry name" value="Clavaminate synthase-like"/>
    <property type="match status" value="1"/>
</dbReference>
<feature type="domain" description="TauD/TfdA-like" evidence="4">
    <location>
        <begin position="24"/>
        <end position="318"/>
    </location>
</feature>
<dbReference type="Pfam" id="PF02668">
    <property type="entry name" value="TauD"/>
    <property type="match status" value="1"/>
</dbReference>
<evidence type="ECO:0000313" key="5">
    <source>
        <dbReference type="EMBL" id="GCE28509.1"/>
    </source>
</evidence>
<evidence type="ECO:0000256" key="1">
    <source>
        <dbReference type="ARBA" id="ARBA00001954"/>
    </source>
</evidence>
<protein>
    <submittedName>
        <fullName evidence="5">Protein AmbD</fullName>
    </submittedName>
</protein>
<organism evidence="5 6">
    <name type="scientific">Dictyobacter alpinus</name>
    <dbReference type="NCBI Taxonomy" id="2014873"/>
    <lineage>
        <taxon>Bacteria</taxon>
        <taxon>Bacillati</taxon>
        <taxon>Chloroflexota</taxon>
        <taxon>Ktedonobacteria</taxon>
        <taxon>Ktedonobacterales</taxon>
        <taxon>Dictyobacteraceae</taxon>
        <taxon>Dictyobacter</taxon>
    </lineage>
</organism>
<keyword evidence="6" id="KW-1185">Reference proteome</keyword>
<dbReference type="SUPFAM" id="SSF51197">
    <property type="entry name" value="Clavaminate synthase-like"/>
    <property type="match status" value="1"/>
</dbReference>
<proteinExistence type="predicted"/>
<dbReference type="PANTHER" id="PTHR10696">
    <property type="entry name" value="GAMMA-BUTYROBETAINE HYDROXYLASE-RELATED"/>
    <property type="match status" value="1"/>
</dbReference>
<dbReference type="InterPro" id="IPR003819">
    <property type="entry name" value="TauD/TfdA-like"/>
</dbReference>
<accession>A0A402BB02</accession>
<name>A0A402BB02_9CHLR</name>
<gene>
    <name evidence="5" type="primary">ambD</name>
    <name evidence="5" type="ORF">KDA_39930</name>
</gene>
<keyword evidence="2" id="KW-0560">Oxidoreductase</keyword>
<evidence type="ECO:0000256" key="3">
    <source>
        <dbReference type="ARBA" id="ARBA00023194"/>
    </source>
</evidence>
<evidence type="ECO:0000256" key="2">
    <source>
        <dbReference type="ARBA" id="ARBA00023002"/>
    </source>
</evidence>